<sequence>MPTLRHLAEECSELQLRFVERHGALRAATEVRSLVTVGQDELLAVRSDFSHSAGALVVLRITEPALEGATASAVDRMLCDLAQHKAAGLVVAVASHGPRVCPAATRSFAGRMGVPLLTTTAEPAAWEGVKDGIRACRARAGTAKPSG</sequence>
<evidence type="ECO:0000313" key="2">
    <source>
        <dbReference type="Proteomes" id="UP001377168"/>
    </source>
</evidence>
<comment type="caution">
    <text evidence="1">The sequence shown here is derived from an EMBL/GenBank/DDBJ whole genome shotgun (WGS) entry which is preliminary data.</text>
</comment>
<keyword evidence="2" id="KW-1185">Reference proteome</keyword>
<name>A0ACC6Q3T4_9ACTN</name>
<proteinExistence type="predicted"/>
<evidence type="ECO:0000313" key="1">
    <source>
        <dbReference type="EMBL" id="MEJ8638390.1"/>
    </source>
</evidence>
<dbReference type="Proteomes" id="UP001377168">
    <property type="component" value="Unassembled WGS sequence"/>
</dbReference>
<organism evidence="1 2">
    <name type="scientific">Streptomyces achmelvichensis</name>
    <dbReference type="NCBI Taxonomy" id="3134111"/>
    <lineage>
        <taxon>Bacteria</taxon>
        <taxon>Bacillati</taxon>
        <taxon>Actinomycetota</taxon>
        <taxon>Actinomycetes</taxon>
        <taxon>Kitasatosporales</taxon>
        <taxon>Streptomycetaceae</taxon>
        <taxon>Streptomyces</taxon>
    </lineage>
</organism>
<accession>A0ACC6Q3T4</accession>
<dbReference type="EMBL" id="JBBKAJ010000022">
    <property type="protein sequence ID" value="MEJ8638390.1"/>
    <property type="molecule type" value="Genomic_DNA"/>
</dbReference>
<gene>
    <name evidence="1" type="ORF">WKI67_34035</name>
</gene>
<protein>
    <submittedName>
        <fullName evidence="1">Uncharacterized protein</fullName>
    </submittedName>
</protein>
<reference evidence="1" key="1">
    <citation type="submission" date="2024-03" db="EMBL/GenBank/DDBJ databases">
        <title>Novel Streptomyces species of biotechnological and ecological value are a feature of Machair soil.</title>
        <authorList>
            <person name="Prole J.R."/>
            <person name="Goodfellow M."/>
            <person name="Allenby N."/>
            <person name="Ward A.C."/>
        </authorList>
    </citation>
    <scope>NUCLEOTIDE SEQUENCE</scope>
    <source>
        <strain evidence="1">MS2.AVA.5</strain>
    </source>
</reference>